<keyword evidence="2" id="KW-1185">Reference proteome</keyword>
<dbReference type="AlphaFoldDB" id="A0A2K8T230"/>
<proteinExistence type="predicted"/>
<organism evidence="1 2">
    <name type="scientific">Nostoc flagelliforme CCNUN1</name>
    <dbReference type="NCBI Taxonomy" id="2038116"/>
    <lineage>
        <taxon>Bacteria</taxon>
        <taxon>Bacillati</taxon>
        <taxon>Cyanobacteriota</taxon>
        <taxon>Cyanophyceae</taxon>
        <taxon>Nostocales</taxon>
        <taxon>Nostocaceae</taxon>
        <taxon>Nostoc</taxon>
    </lineage>
</organism>
<dbReference type="Proteomes" id="UP000232003">
    <property type="component" value="Chromosome"/>
</dbReference>
<accession>A0A2K8T230</accession>
<reference evidence="1 2" key="1">
    <citation type="submission" date="2017-11" db="EMBL/GenBank/DDBJ databases">
        <title>Complete genome of a free-living desiccation-tolerant cyanobacterium and its photosynthetic adaptation to extreme terrestrial habitat.</title>
        <authorList>
            <person name="Shang J."/>
        </authorList>
    </citation>
    <scope>NUCLEOTIDE SEQUENCE [LARGE SCALE GENOMIC DNA]</scope>
    <source>
        <strain evidence="1 2">CCNUN1</strain>
    </source>
</reference>
<protein>
    <submittedName>
        <fullName evidence="1">Transposase</fullName>
    </submittedName>
</protein>
<evidence type="ECO:0000313" key="2">
    <source>
        <dbReference type="Proteomes" id="UP000232003"/>
    </source>
</evidence>
<gene>
    <name evidence="1" type="ORF">COO91_07727</name>
</gene>
<evidence type="ECO:0000313" key="1">
    <source>
        <dbReference type="EMBL" id="AUB41673.1"/>
    </source>
</evidence>
<dbReference type="EMBL" id="CP024785">
    <property type="protein sequence ID" value="AUB41673.1"/>
    <property type="molecule type" value="Genomic_DNA"/>
</dbReference>
<sequence length="46" mass="5538">MVSPERDFLHSARRVRWRSLPGDFPAWQTYIRTFELAQGWNLDEDS</sequence>
<name>A0A2K8T230_9NOSO</name>
<dbReference type="KEGG" id="nfl:COO91_07727"/>